<dbReference type="InterPro" id="IPR036890">
    <property type="entry name" value="HATPase_C_sf"/>
</dbReference>
<name>A0A366LTU6_9ACTN</name>
<dbReference type="PANTHER" id="PTHR35526:SF3">
    <property type="entry name" value="ANTI-SIGMA-F FACTOR RSBW"/>
    <property type="match status" value="1"/>
</dbReference>
<keyword evidence="1" id="KW-0808">Transferase</keyword>
<dbReference type="SUPFAM" id="SSF55874">
    <property type="entry name" value="ATPase domain of HSP90 chaperone/DNA topoisomerase II/histidine kinase"/>
    <property type="match status" value="1"/>
</dbReference>
<keyword evidence="4" id="KW-1185">Reference proteome</keyword>
<dbReference type="RefSeq" id="WP_113983825.1">
    <property type="nucleotide sequence ID" value="NZ_QMEY01000014.1"/>
</dbReference>
<comment type="caution">
    <text evidence="3">The sequence shown here is derived from an EMBL/GenBank/DDBJ whole genome shotgun (WGS) entry which is preliminary data.</text>
</comment>
<feature type="domain" description="Histidine kinase/HSP90-like ATPase" evidence="2">
    <location>
        <begin position="13"/>
        <end position="132"/>
    </location>
</feature>
<keyword evidence="1" id="KW-0418">Kinase</keyword>
<dbReference type="Gene3D" id="3.30.565.10">
    <property type="entry name" value="Histidine kinase-like ATPase, C-terminal domain"/>
    <property type="match status" value="1"/>
</dbReference>
<proteinExistence type="predicted"/>
<protein>
    <submittedName>
        <fullName evidence="3">ATP-binding protein</fullName>
    </submittedName>
</protein>
<reference evidence="3 4" key="1">
    <citation type="submission" date="2018-06" db="EMBL/GenBank/DDBJ databases">
        <title>Sphaerisporangium craniellae sp. nov., isolated from a marine sponge in the South China Sea.</title>
        <authorList>
            <person name="Li L."/>
        </authorList>
    </citation>
    <scope>NUCLEOTIDE SEQUENCE [LARGE SCALE GENOMIC DNA]</scope>
    <source>
        <strain evidence="3 4">LHW63015</strain>
    </source>
</reference>
<evidence type="ECO:0000313" key="3">
    <source>
        <dbReference type="EMBL" id="RBQ16963.1"/>
    </source>
</evidence>
<keyword evidence="3" id="KW-0067">ATP-binding</keyword>
<dbReference type="EMBL" id="QMEY01000014">
    <property type="protein sequence ID" value="RBQ16963.1"/>
    <property type="molecule type" value="Genomic_DNA"/>
</dbReference>
<evidence type="ECO:0000256" key="1">
    <source>
        <dbReference type="ARBA" id="ARBA00022527"/>
    </source>
</evidence>
<dbReference type="Pfam" id="PF13581">
    <property type="entry name" value="HATPase_c_2"/>
    <property type="match status" value="1"/>
</dbReference>
<dbReference type="OrthoDB" id="3476098at2"/>
<organism evidence="3 4">
    <name type="scientific">Spongiactinospora rosea</name>
    <dbReference type="NCBI Taxonomy" id="2248750"/>
    <lineage>
        <taxon>Bacteria</taxon>
        <taxon>Bacillati</taxon>
        <taxon>Actinomycetota</taxon>
        <taxon>Actinomycetes</taxon>
        <taxon>Streptosporangiales</taxon>
        <taxon>Streptosporangiaceae</taxon>
        <taxon>Spongiactinospora</taxon>
    </lineage>
</organism>
<sequence length="132" mass="13938">MTPATAIQVWNLPSTPCAASQAREIVRKTLADRGLAGRADTTEDIVLVICELVTNALAHATPPIQMCLATTSGTIYGGVSDHGAALLRPGSERTVPDLFAEHGRGLAIVTACTQTWGIIPRGAEGKMVWFIK</sequence>
<dbReference type="CDD" id="cd16936">
    <property type="entry name" value="HATPase_RsbW-like"/>
    <property type="match status" value="1"/>
</dbReference>
<dbReference type="GO" id="GO:0005524">
    <property type="term" value="F:ATP binding"/>
    <property type="evidence" value="ECO:0007669"/>
    <property type="project" value="UniProtKB-KW"/>
</dbReference>
<dbReference type="InterPro" id="IPR050267">
    <property type="entry name" value="Anti-sigma-factor_SerPK"/>
</dbReference>
<dbReference type="GO" id="GO:0004674">
    <property type="term" value="F:protein serine/threonine kinase activity"/>
    <property type="evidence" value="ECO:0007669"/>
    <property type="project" value="UniProtKB-KW"/>
</dbReference>
<evidence type="ECO:0000313" key="4">
    <source>
        <dbReference type="Proteomes" id="UP000253303"/>
    </source>
</evidence>
<dbReference type="AlphaFoldDB" id="A0A366LTU6"/>
<keyword evidence="1" id="KW-0723">Serine/threonine-protein kinase</keyword>
<keyword evidence="3" id="KW-0547">Nucleotide-binding</keyword>
<dbReference type="InterPro" id="IPR003594">
    <property type="entry name" value="HATPase_dom"/>
</dbReference>
<evidence type="ECO:0000259" key="2">
    <source>
        <dbReference type="Pfam" id="PF13581"/>
    </source>
</evidence>
<dbReference type="Proteomes" id="UP000253303">
    <property type="component" value="Unassembled WGS sequence"/>
</dbReference>
<dbReference type="PANTHER" id="PTHR35526">
    <property type="entry name" value="ANTI-SIGMA-F FACTOR RSBW-RELATED"/>
    <property type="match status" value="1"/>
</dbReference>
<accession>A0A366LTU6</accession>
<gene>
    <name evidence="3" type="ORF">DP939_28340</name>
</gene>